<name>A0A8K1LDS5_9PASS</name>
<reference evidence="6" key="1">
    <citation type="submission" date="2019-04" db="EMBL/GenBank/DDBJ databases">
        <title>Genome assembly of Zosterops borbonicus 15179.</title>
        <authorList>
            <person name="Leroy T."/>
            <person name="Anselmetti Y."/>
            <person name="Tilak M.-K."/>
            <person name="Nabholz B."/>
        </authorList>
    </citation>
    <scope>NUCLEOTIDE SEQUENCE</scope>
    <source>
        <strain evidence="6">HGM_15179</strain>
        <tissue evidence="6">Muscle</tissue>
    </source>
</reference>
<feature type="compositionally biased region" description="Low complexity" evidence="4">
    <location>
        <begin position="239"/>
        <end position="250"/>
    </location>
</feature>
<accession>A0A8K1LDS5</accession>
<keyword evidence="7" id="KW-1185">Reference proteome</keyword>
<gene>
    <name evidence="6" type="ORF">HGM15179_017009</name>
</gene>
<dbReference type="Pfam" id="PF13831">
    <property type="entry name" value="PHD_2"/>
    <property type="match status" value="1"/>
</dbReference>
<dbReference type="InterPro" id="IPR011011">
    <property type="entry name" value="Znf_FYVE_PHD"/>
</dbReference>
<dbReference type="OrthoDB" id="9547406at2759"/>
<dbReference type="InterPro" id="IPR001965">
    <property type="entry name" value="Znf_PHD"/>
</dbReference>
<evidence type="ECO:0000256" key="3">
    <source>
        <dbReference type="ARBA" id="ARBA00022833"/>
    </source>
</evidence>
<dbReference type="GO" id="GO:0008270">
    <property type="term" value="F:zinc ion binding"/>
    <property type="evidence" value="ECO:0007669"/>
    <property type="project" value="UniProtKB-KW"/>
</dbReference>
<dbReference type="Gene3D" id="3.30.40.10">
    <property type="entry name" value="Zinc/RING finger domain, C3HC4 (zinc finger)"/>
    <property type="match status" value="1"/>
</dbReference>
<feature type="domain" description="PHD-type" evidence="5">
    <location>
        <begin position="465"/>
        <end position="521"/>
    </location>
</feature>
<evidence type="ECO:0000256" key="2">
    <source>
        <dbReference type="ARBA" id="ARBA00022771"/>
    </source>
</evidence>
<protein>
    <recommendedName>
        <fullName evidence="5">PHD-type domain-containing protein</fullName>
    </recommendedName>
</protein>
<evidence type="ECO:0000313" key="7">
    <source>
        <dbReference type="Proteomes" id="UP000796761"/>
    </source>
</evidence>
<dbReference type="GO" id="GO:0000785">
    <property type="term" value="C:chromatin"/>
    <property type="evidence" value="ECO:0007669"/>
    <property type="project" value="TreeGrafter"/>
</dbReference>
<keyword evidence="1" id="KW-0479">Metal-binding</keyword>
<dbReference type="GO" id="GO:0005634">
    <property type="term" value="C:nucleus"/>
    <property type="evidence" value="ECO:0007669"/>
    <property type="project" value="TreeGrafter"/>
</dbReference>
<dbReference type="AlphaFoldDB" id="A0A8K1LDS5"/>
<dbReference type="Pfam" id="PF13832">
    <property type="entry name" value="zf-HC5HC2H_2"/>
    <property type="match status" value="1"/>
</dbReference>
<dbReference type="SUPFAM" id="SSF57903">
    <property type="entry name" value="FYVE/PHD zinc finger"/>
    <property type="match status" value="1"/>
</dbReference>
<organism evidence="6 7">
    <name type="scientific">Zosterops borbonicus</name>
    <dbReference type="NCBI Taxonomy" id="364589"/>
    <lineage>
        <taxon>Eukaryota</taxon>
        <taxon>Metazoa</taxon>
        <taxon>Chordata</taxon>
        <taxon>Craniata</taxon>
        <taxon>Vertebrata</taxon>
        <taxon>Euteleostomi</taxon>
        <taxon>Archelosauria</taxon>
        <taxon>Archosauria</taxon>
        <taxon>Dinosauria</taxon>
        <taxon>Saurischia</taxon>
        <taxon>Theropoda</taxon>
        <taxon>Coelurosauria</taxon>
        <taxon>Aves</taxon>
        <taxon>Neognathae</taxon>
        <taxon>Neoaves</taxon>
        <taxon>Telluraves</taxon>
        <taxon>Australaves</taxon>
        <taxon>Passeriformes</taxon>
        <taxon>Sylvioidea</taxon>
        <taxon>Zosteropidae</taxon>
        <taxon>Zosterops</taxon>
    </lineage>
</organism>
<dbReference type="GO" id="GO:0010468">
    <property type="term" value="P:regulation of gene expression"/>
    <property type="evidence" value="ECO:0007669"/>
    <property type="project" value="TreeGrafter"/>
</dbReference>
<evidence type="ECO:0000256" key="1">
    <source>
        <dbReference type="ARBA" id="ARBA00022723"/>
    </source>
</evidence>
<feature type="region of interest" description="Disordered" evidence="4">
    <location>
        <begin position="171"/>
        <end position="255"/>
    </location>
</feature>
<dbReference type="PANTHER" id="PTHR10694">
    <property type="entry name" value="LYSINE-SPECIFIC DEMETHYLASE"/>
    <property type="match status" value="1"/>
</dbReference>
<dbReference type="InterPro" id="IPR019787">
    <property type="entry name" value="Znf_PHD-finger"/>
</dbReference>
<comment type="caution">
    <text evidence="6">The sequence shown here is derived from an EMBL/GenBank/DDBJ whole genome shotgun (WGS) entry which is preliminary data.</text>
</comment>
<dbReference type="SMART" id="SM00249">
    <property type="entry name" value="PHD"/>
    <property type="match status" value="1"/>
</dbReference>
<sequence length="521" mass="59189">MQPKQKCTCRRDMVSISMDVFVRKFQPDRYQLWKQGKDLYTIDHTKPTPESTPEVKVWLQRRRKVRNFPKSFQHIRSRSKKLKTPEDKRVSAMVADAEIIVAEAAIDGFKVSEEPEKEVRVVNTGVPSGEEENSSRIDLDQHVLDHVKVAGSIPSDSILSPVPVLEKTKMEDDRIDSSNSCFTLEDSVASEPTSESCRKEESSKSQNQYVSSVPYHKAEGESFEAENPDRKESVLTEDGVSNLESSGSSLEHGEVPIVKKDEEDSMEISCSEEVERKKISKSWRHPLHKPPARSPMTLVKQQATSDEELPETTLIEEKVQESEAWARPLVYLWQTRPRNFNAEKEYNAACAKKKPHCAICTLLMPYYKPENQSEESPTFNEANSAETLMAENEKTKPLIPEMCFIYSEENTENYPSNAFVEEDGTSLLISCAKCCIRVHASCYGVPSHEVHNEWLCSRCRKKAWTAECCLCNLRGGALKQTTDKKWAHVICAIAIPEVRFGNVTERTPIDTSRIPLQRLKL</sequence>
<dbReference type="InterPro" id="IPR013083">
    <property type="entry name" value="Znf_RING/FYVE/PHD"/>
</dbReference>
<keyword evidence="3" id="KW-0862">Zinc</keyword>
<dbReference type="PANTHER" id="PTHR10694:SF104">
    <property type="entry name" value="LYSINE-SPECIFIC DEMETHYLASE 4C"/>
    <property type="match status" value="1"/>
</dbReference>
<dbReference type="EMBL" id="SWJQ01000938">
    <property type="protein sequence ID" value="TRZ10098.1"/>
    <property type="molecule type" value="Genomic_DNA"/>
</dbReference>
<dbReference type="InterPro" id="IPR034732">
    <property type="entry name" value="EPHD"/>
</dbReference>
<dbReference type="Gene3D" id="2.60.120.650">
    <property type="entry name" value="Cupin"/>
    <property type="match status" value="1"/>
</dbReference>
<evidence type="ECO:0000313" key="6">
    <source>
        <dbReference type="EMBL" id="TRZ10098.1"/>
    </source>
</evidence>
<evidence type="ECO:0000259" key="5">
    <source>
        <dbReference type="PROSITE" id="PS51805"/>
    </source>
</evidence>
<dbReference type="PROSITE" id="PS51805">
    <property type="entry name" value="EPHD"/>
    <property type="match status" value="1"/>
</dbReference>
<feature type="non-terminal residue" evidence="6">
    <location>
        <position position="521"/>
    </location>
</feature>
<evidence type="ECO:0000256" key="4">
    <source>
        <dbReference type="SAM" id="MobiDB-lite"/>
    </source>
</evidence>
<dbReference type="GO" id="GO:0032454">
    <property type="term" value="F:histone H3K9 demethylase activity"/>
    <property type="evidence" value="ECO:0007669"/>
    <property type="project" value="TreeGrafter"/>
</dbReference>
<dbReference type="Proteomes" id="UP000796761">
    <property type="component" value="Unassembled WGS sequence"/>
</dbReference>
<keyword evidence="2" id="KW-0863">Zinc-finger</keyword>
<dbReference type="GO" id="GO:0051864">
    <property type="term" value="F:histone H3K36 demethylase activity"/>
    <property type="evidence" value="ECO:0007669"/>
    <property type="project" value="TreeGrafter"/>
</dbReference>
<proteinExistence type="predicted"/>